<evidence type="ECO:0000313" key="2">
    <source>
        <dbReference type="EMBL" id="KAE9991148.1"/>
    </source>
</evidence>
<evidence type="ECO:0000313" key="3">
    <source>
        <dbReference type="Proteomes" id="UP000447873"/>
    </source>
</evidence>
<proteinExistence type="predicted"/>
<accession>A0A8H3VHK2</accession>
<protein>
    <submittedName>
        <fullName evidence="1">Uncharacterized protein</fullName>
    </submittedName>
</protein>
<sequence>MEQYEGDSPLNRSGYPTIHIVNTKHISIPPLAGLALTMQATNSLSSSFRALASKIHPQLPLTPRESSQLLGILTTSFNKQLDLHHPTTLANAAPSSQPDPSRLPSLNHLSAAVSANDHLSSLLSSPLLSKKPRSASFSKSTFEPITAPFHLQRQLRWLEDKIASASVTVDDFAAALRNIRTALATHPGTTIKAIKDSSAGSKVLRWIRTSGRTSEKDIMSAGKLTGPRVSSFLRNTLIDMLVIQDRQDSVWHWLNYTIQIPKSSIFSRLLFAEIQFGSGVEAAMLAFLDAPSRGYSGSRSTASIVSHYLSAASPTASSDVFLRFMDTLRSKQENSFSCAVMSLFHPGGPSFKEGMAYVSAQSNRVMATGQIDVSPTWRRQHVAFYLKLARTLLSVGQTENAVFVLRFAQEHFPRELGIEEKQLELESRISESASKSSTSEEENLQQLEGLFATDVNDSNNDSKFLTGQSRNEKYADGKHIDDRLAIMAR</sequence>
<name>A0A8H3VHK2_VENIN</name>
<evidence type="ECO:0000313" key="4">
    <source>
        <dbReference type="Proteomes" id="UP000490939"/>
    </source>
</evidence>
<gene>
    <name evidence="2" type="ORF">EG327_000389</name>
    <name evidence="1" type="ORF">EG328_001318</name>
</gene>
<dbReference type="Proteomes" id="UP000490939">
    <property type="component" value="Unassembled WGS sequence"/>
</dbReference>
<reference evidence="1 3" key="1">
    <citation type="submission" date="2018-12" db="EMBL/GenBank/DDBJ databases">
        <title>Venturia inaequalis Genome Resource.</title>
        <authorList>
            <person name="Lichtner F.J."/>
        </authorList>
    </citation>
    <scope>NUCLEOTIDE SEQUENCE [LARGE SCALE GENOMIC DNA]</scope>
    <source>
        <strain evidence="1 3">120213</strain>
        <strain evidence="2 4">DMI_063113</strain>
    </source>
</reference>
<organism evidence="1 3">
    <name type="scientific">Venturia inaequalis</name>
    <name type="common">Apple scab fungus</name>
    <dbReference type="NCBI Taxonomy" id="5025"/>
    <lineage>
        <taxon>Eukaryota</taxon>
        <taxon>Fungi</taxon>
        <taxon>Dikarya</taxon>
        <taxon>Ascomycota</taxon>
        <taxon>Pezizomycotina</taxon>
        <taxon>Dothideomycetes</taxon>
        <taxon>Pleosporomycetidae</taxon>
        <taxon>Venturiales</taxon>
        <taxon>Venturiaceae</taxon>
        <taxon>Venturia</taxon>
    </lineage>
</organism>
<dbReference type="EMBL" id="WNWS01000013">
    <property type="protein sequence ID" value="KAE9987891.1"/>
    <property type="molecule type" value="Genomic_DNA"/>
</dbReference>
<comment type="caution">
    <text evidence="1">The sequence shown here is derived from an EMBL/GenBank/DDBJ whole genome shotgun (WGS) entry which is preliminary data.</text>
</comment>
<dbReference type="AlphaFoldDB" id="A0A8H3VHK2"/>
<dbReference type="Proteomes" id="UP000447873">
    <property type="component" value="Unassembled WGS sequence"/>
</dbReference>
<dbReference type="EMBL" id="WNWR01000107">
    <property type="protein sequence ID" value="KAE9991148.1"/>
    <property type="molecule type" value="Genomic_DNA"/>
</dbReference>
<evidence type="ECO:0000313" key="1">
    <source>
        <dbReference type="EMBL" id="KAE9987891.1"/>
    </source>
</evidence>
<keyword evidence="4" id="KW-1185">Reference proteome</keyword>